<dbReference type="Proteomes" id="UP000184383">
    <property type="component" value="Unassembled WGS sequence"/>
</dbReference>
<gene>
    <name evidence="2" type="ORF">ASPWEDRAFT_40172</name>
</gene>
<dbReference type="RefSeq" id="XP_040688718.1">
    <property type="nucleotide sequence ID" value="XM_040835257.1"/>
</dbReference>
<keyword evidence="1" id="KW-0472">Membrane</keyword>
<dbReference type="EMBL" id="KV878212">
    <property type="protein sequence ID" value="OJJ35042.1"/>
    <property type="molecule type" value="Genomic_DNA"/>
</dbReference>
<keyword evidence="1" id="KW-1133">Transmembrane helix</keyword>
<dbReference type="VEuPathDB" id="FungiDB:ASPWEDRAFT_40172"/>
<accession>A0A1L9RJD9</accession>
<feature type="transmembrane region" description="Helical" evidence="1">
    <location>
        <begin position="50"/>
        <end position="72"/>
    </location>
</feature>
<evidence type="ECO:0000313" key="3">
    <source>
        <dbReference type="Proteomes" id="UP000184383"/>
    </source>
</evidence>
<proteinExistence type="predicted"/>
<feature type="transmembrane region" description="Helical" evidence="1">
    <location>
        <begin position="84"/>
        <end position="104"/>
    </location>
</feature>
<dbReference type="AlphaFoldDB" id="A0A1L9RJD9"/>
<keyword evidence="1" id="KW-0812">Transmembrane</keyword>
<dbReference type="GeneID" id="63751105"/>
<keyword evidence="3" id="KW-1185">Reference proteome</keyword>
<protein>
    <submittedName>
        <fullName evidence="2">Uncharacterized protein</fullName>
    </submittedName>
</protein>
<evidence type="ECO:0000313" key="2">
    <source>
        <dbReference type="EMBL" id="OJJ35042.1"/>
    </source>
</evidence>
<name>A0A1L9RJD9_ASPWE</name>
<organism evidence="2 3">
    <name type="scientific">Aspergillus wentii DTO 134E9</name>
    <dbReference type="NCBI Taxonomy" id="1073089"/>
    <lineage>
        <taxon>Eukaryota</taxon>
        <taxon>Fungi</taxon>
        <taxon>Dikarya</taxon>
        <taxon>Ascomycota</taxon>
        <taxon>Pezizomycotina</taxon>
        <taxon>Eurotiomycetes</taxon>
        <taxon>Eurotiomycetidae</taxon>
        <taxon>Eurotiales</taxon>
        <taxon>Aspergillaceae</taxon>
        <taxon>Aspergillus</taxon>
        <taxon>Aspergillus subgen. Cremei</taxon>
    </lineage>
</organism>
<sequence>MKACFQLPSLAIYWQSTDFSTPPTGVTASLPSQISTDDISSAGLSSRARAGIGVGVAQGGILIIAVVFTFSLSGDESDRVAGGLHGGGIGMGGVYIILRLYGAAEAEDEQGKRKDAVELHVETNDSMTCLTVS</sequence>
<reference evidence="3" key="1">
    <citation type="journal article" date="2017" name="Genome Biol.">
        <title>Comparative genomics reveals high biological diversity and specific adaptations in the industrially and medically important fungal genus Aspergillus.</title>
        <authorList>
            <person name="de Vries R.P."/>
            <person name="Riley R."/>
            <person name="Wiebenga A."/>
            <person name="Aguilar-Osorio G."/>
            <person name="Amillis S."/>
            <person name="Uchima C.A."/>
            <person name="Anderluh G."/>
            <person name="Asadollahi M."/>
            <person name="Askin M."/>
            <person name="Barry K."/>
            <person name="Battaglia E."/>
            <person name="Bayram O."/>
            <person name="Benocci T."/>
            <person name="Braus-Stromeyer S.A."/>
            <person name="Caldana C."/>
            <person name="Canovas D."/>
            <person name="Cerqueira G.C."/>
            <person name="Chen F."/>
            <person name="Chen W."/>
            <person name="Choi C."/>
            <person name="Clum A."/>
            <person name="Dos Santos R.A."/>
            <person name="Damasio A.R."/>
            <person name="Diallinas G."/>
            <person name="Emri T."/>
            <person name="Fekete E."/>
            <person name="Flipphi M."/>
            <person name="Freyberg S."/>
            <person name="Gallo A."/>
            <person name="Gournas C."/>
            <person name="Habgood R."/>
            <person name="Hainaut M."/>
            <person name="Harispe M.L."/>
            <person name="Henrissat B."/>
            <person name="Hilden K.S."/>
            <person name="Hope R."/>
            <person name="Hossain A."/>
            <person name="Karabika E."/>
            <person name="Karaffa L."/>
            <person name="Karanyi Z."/>
            <person name="Krasevec N."/>
            <person name="Kuo A."/>
            <person name="Kusch H."/>
            <person name="LaButti K."/>
            <person name="Lagendijk E.L."/>
            <person name="Lapidus A."/>
            <person name="Levasseur A."/>
            <person name="Lindquist E."/>
            <person name="Lipzen A."/>
            <person name="Logrieco A.F."/>
            <person name="MacCabe A."/>
            <person name="Maekelae M.R."/>
            <person name="Malavazi I."/>
            <person name="Melin P."/>
            <person name="Meyer V."/>
            <person name="Mielnichuk N."/>
            <person name="Miskei M."/>
            <person name="Molnar A.P."/>
            <person name="Mule G."/>
            <person name="Ngan C.Y."/>
            <person name="Orejas M."/>
            <person name="Orosz E."/>
            <person name="Ouedraogo J.P."/>
            <person name="Overkamp K.M."/>
            <person name="Park H.-S."/>
            <person name="Perrone G."/>
            <person name="Piumi F."/>
            <person name="Punt P.J."/>
            <person name="Ram A.F."/>
            <person name="Ramon A."/>
            <person name="Rauscher S."/>
            <person name="Record E."/>
            <person name="Riano-Pachon D.M."/>
            <person name="Robert V."/>
            <person name="Roehrig J."/>
            <person name="Ruller R."/>
            <person name="Salamov A."/>
            <person name="Salih N.S."/>
            <person name="Samson R.A."/>
            <person name="Sandor E."/>
            <person name="Sanguinetti M."/>
            <person name="Schuetze T."/>
            <person name="Sepcic K."/>
            <person name="Shelest E."/>
            <person name="Sherlock G."/>
            <person name="Sophianopoulou V."/>
            <person name="Squina F.M."/>
            <person name="Sun H."/>
            <person name="Susca A."/>
            <person name="Todd R.B."/>
            <person name="Tsang A."/>
            <person name="Unkles S.E."/>
            <person name="van de Wiele N."/>
            <person name="van Rossen-Uffink D."/>
            <person name="Oliveira J.V."/>
            <person name="Vesth T.C."/>
            <person name="Visser J."/>
            <person name="Yu J.-H."/>
            <person name="Zhou M."/>
            <person name="Andersen M.R."/>
            <person name="Archer D.B."/>
            <person name="Baker S.E."/>
            <person name="Benoit I."/>
            <person name="Brakhage A.A."/>
            <person name="Braus G.H."/>
            <person name="Fischer R."/>
            <person name="Frisvad J.C."/>
            <person name="Goldman G.H."/>
            <person name="Houbraken J."/>
            <person name="Oakley B."/>
            <person name="Pocsi I."/>
            <person name="Scazzocchio C."/>
            <person name="Seiboth B."/>
            <person name="vanKuyk P.A."/>
            <person name="Wortman J."/>
            <person name="Dyer P.S."/>
            <person name="Grigoriev I.V."/>
        </authorList>
    </citation>
    <scope>NUCLEOTIDE SEQUENCE [LARGE SCALE GENOMIC DNA]</scope>
    <source>
        <strain evidence="3">DTO 134E9</strain>
    </source>
</reference>
<evidence type="ECO:0000256" key="1">
    <source>
        <dbReference type="SAM" id="Phobius"/>
    </source>
</evidence>